<evidence type="ECO:0000256" key="7">
    <source>
        <dbReference type="ARBA" id="ARBA00022777"/>
    </source>
</evidence>
<feature type="domain" description="Histidine kinase" evidence="12">
    <location>
        <begin position="247"/>
        <end position="458"/>
    </location>
</feature>
<dbReference type="KEGG" id="lpav:PLANPX_3400"/>
<dbReference type="SMART" id="SM00387">
    <property type="entry name" value="HATPase_c"/>
    <property type="match status" value="1"/>
</dbReference>
<name>A0A5K7XBB2_9BACT</name>
<dbReference type="InterPro" id="IPR036890">
    <property type="entry name" value="HATPase_C_sf"/>
</dbReference>
<dbReference type="GO" id="GO:0000160">
    <property type="term" value="P:phosphorelay signal transduction system"/>
    <property type="evidence" value="ECO:0007669"/>
    <property type="project" value="UniProtKB-KW"/>
</dbReference>
<keyword evidence="7" id="KW-0418">Kinase</keyword>
<evidence type="ECO:0000256" key="3">
    <source>
        <dbReference type="ARBA" id="ARBA00012438"/>
    </source>
</evidence>
<evidence type="ECO:0000256" key="9">
    <source>
        <dbReference type="ARBA" id="ARBA00023012"/>
    </source>
</evidence>
<feature type="coiled-coil region" evidence="10">
    <location>
        <begin position="211"/>
        <end position="238"/>
    </location>
</feature>
<dbReference type="PRINTS" id="PR00344">
    <property type="entry name" value="BCTRLSENSOR"/>
</dbReference>
<evidence type="ECO:0000256" key="5">
    <source>
        <dbReference type="ARBA" id="ARBA00022679"/>
    </source>
</evidence>
<dbReference type="PROSITE" id="PS50885">
    <property type="entry name" value="HAMP"/>
    <property type="match status" value="1"/>
</dbReference>
<dbReference type="SUPFAM" id="SSF55874">
    <property type="entry name" value="ATPase domain of HSP90 chaperone/DNA topoisomerase II/histidine kinase"/>
    <property type="match status" value="1"/>
</dbReference>
<dbReference type="Pfam" id="PF00672">
    <property type="entry name" value="HAMP"/>
    <property type="match status" value="1"/>
</dbReference>
<protein>
    <recommendedName>
        <fullName evidence="3">histidine kinase</fullName>
        <ecNumber evidence="3">2.7.13.3</ecNumber>
    </recommendedName>
</protein>
<dbReference type="GO" id="GO:0004673">
    <property type="term" value="F:protein histidine kinase activity"/>
    <property type="evidence" value="ECO:0007669"/>
    <property type="project" value="UniProtKB-EC"/>
</dbReference>
<keyword evidence="11" id="KW-1133">Transmembrane helix</keyword>
<evidence type="ECO:0000256" key="8">
    <source>
        <dbReference type="ARBA" id="ARBA00022840"/>
    </source>
</evidence>
<evidence type="ECO:0000259" key="12">
    <source>
        <dbReference type="PROSITE" id="PS50109"/>
    </source>
</evidence>
<keyword evidence="8" id="KW-0067">ATP-binding</keyword>
<dbReference type="AlphaFoldDB" id="A0A5K7XBB2"/>
<dbReference type="Proteomes" id="UP000326837">
    <property type="component" value="Chromosome"/>
</dbReference>
<gene>
    <name evidence="14" type="ORF">PLANPX_3400</name>
</gene>
<dbReference type="Pfam" id="PF02518">
    <property type="entry name" value="HATPase_c"/>
    <property type="match status" value="1"/>
</dbReference>
<proteinExistence type="predicted"/>
<evidence type="ECO:0000256" key="6">
    <source>
        <dbReference type="ARBA" id="ARBA00022741"/>
    </source>
</evidence>
<evidence type="ECO:0000256" key="10">
    <source>
        <dbReference type="SAM" id="Coils"/>
    </source>
</evidence>
<keyword evidence="5" id="KW-0808">Transferase</keyword>
<dbReference type="EMBL" id="AP021861">
    <property type="protein sequence ID" value="BBO33788.1"/>
    <property type="molecule type" value="Genomic_DNA"/>
</dbReference>
<organism evidence="14 15">
    <name type="scientific">Lacipirellula parvula</name>
    <dbReference type="NCBI Taxonomy" id="2650471"/>
    <lineage>
        <taxon>Bacteria</taxon>
        <taxon>Pseudomonadati</taxon>
        <taxon>Planctomycetota</taxon>
        <taxon>Planctomycetia</taxon>
        <taxon>Pirellulales</taxon>
        <taxon>Lacipirellulaceae</taxon>
        <taxon>Lacipirellula</taxon>
    </lineage>
</organism>
<dbReference type="PANTHER" id="PTHR43065">
    <property type="entry name" value="SENSOR HISTIDINE KINASE"/>
    <property type="match status" value="1"/>
</dbReference>
<dbReference type="GO" id="GO:0005524">
    <property type="term" value="F:ATP binding"/>
    <property type="evidence" value="ECO:0007669"/>
    <property type="project" value="UniProtKB-KW"/>
</dbReference>
<dbReference type="PANTHER" id="PTHR43065:SF10">
    <property type="entry name" value="PEROXIDE STRESS-ACTIVATED HISTIDINE KINASE MAK3"/>
    <property type="match status" value="1"/>
</dbReference>
<dbReference type="GO" id="GO:0016020">
    <property type="term" value="C:membrane"/>
    <property type="evidence" value="ECO:0007669"/>
    <property type="project" value="UniProtKB-SubCell"/>
</dbReference>
<comment type="catalytic activity">
    <reaction evidence="1">
        <text>ATP + protein L-histidine = ADP + protein N-phospho-L-histidine.</text>
        <dbReference type="EC" id="2.7.13.3"/>
    </reaction>
</comment>
<feature type="transmembrane region" description="Helical" evidence="11">
    <location>
        <begin position="155"/>
        <end position="177"/>
    </location>
</feature>
<evidence type="ECO:0000313" key="14">
    <source>
        <dbReference type="EMBL" id="BBO33788.1"/>
    </source>
</evidence>
<evidence type="ECO:0000256" key="2">
    <source>
        <dbReference type="ARBA" id="ARBA00004370"/>
    </source>
</evidence>
<keyword evidence="11" id="KW-0472">Membrane</keyword>
<dbReference type="Gene3D" id="6.10.340.10">
    <property type="match status" value="1"/>
</dbReference>
<accession>A0A5K7XBB2</accession>
<dbReference type="InterPro" id="IPR004358">
    <property type="entry name" value="Sig_transdc_His_kin-like_C"/>
</dbReference>
<keyword evidence="9" id="KW-0902">Two-component regulatory system</keyword>
<feature type="domain" description="HAMP" evidence="13">
    <location>
        <begin position="178"/>
        <end position="230"/>
    </location>
</feature>
<sequence length="464" mass="50307">MRWPLRRQILLPLVVVAVVSLAAVGAINARLAARQTREQIEQRLRGVVDVLSTTNFPLSDSVLRQMRELSSAEFVLTGGSGEILASSIENPPSQFPATLATSAPLDRLGAQIAWNGAEYFHHATPLPARDVNGSSRVLHVLFPVSEYQRTWREAVVPPLIVGVITIGAVAIVAQLIAGRLSRAAAQLQQEVLRIATGDFAPAALPETNDEIRDLSLAVNQTAEMLADYEQQVRRTEQMRTVALLGAGLAHEMRNAATGCRMALDLHAELCDAEDNESLFVAKRQLRLMESQLQRFLRAGKPLDDIEKREVSFSALVDDSLSLVQPSVRHARVELAWNPPPLDFLVMADPEALGQVVLNLLINAIEAVQQNGDGVPRTIDISLQQTVREEAELSVLDSGPGPKNSVNPGLFDPFVTSKAEGVGLGLAVARQIVEAHGGSIEWSRTGEITTFRVVIPLFRKGAAGV</sequence>
<reference evidence="15" key="1">
    <citation type="submission" date="2019-10" db="EMBL/GenBank/DDBJ databases">
        <title>Lacipirellula parvula gen. nov., sp. nov., representing a lineage of planctomycetes widespread in freshwater anoxic habitats, and description of the family Lacipirellulaceae.</title>
        <authorList>
            <person name="Dedysh S.N."/>
            <person name="Kulichevskaya I.S."/>
            <person name="Beletsky A.V."/>
            <person name="Rakitin A.L."/>
            <person name="Mardanov A.V."/>
            <person name="Ivanova A.A."/>
            <person name="Saltykova V.X."/>
            <person name="Rijpstra W.I.C."/>
            <person name="Sinninghe Damste J.S."/>
            <person name="Ravin N.V."/>
        </authorList>
    </citation>
    <scope>NUCLEOTIDE SEQUENCE [LARGE SCALE GENOMIC DNA]</scope>
    <source>
        <strain evidence="15">PX69</strain>
    </source>
</reference>
<dbReference type="PROSITE" id="PS50109">
    <property type="entry name" value="HIS_KIN"/>
    <property type="match status" value="1"/>
</dbReference>
<dbReference type="SMART" id="SM00304">
    <property type="entry name" value="HAMP"/>
    <property type="match status" value="1"/>
</dbReference>
<evidence type="ECO:0000259" key="13">
    <source>
        <dbReference type="PROSITE" id="PS50885"/>
    </source>
</evidence>
<comment type="subcellular location">
    <subcellularLocation>
        <location evidence="2">Membrane</location>
    </subcellularLocation>
</comment>
<dbReference type="Gene3D" id="3.30.565.10">
    <property type="entry name" value="Histidine kinase-like ATPase, C-terminal domain"/>
    <property type="match status" value="1"/>
</dbReference>
<evidence type="ECO:0000256" key="4">
    <source>
        <dbReference type="ARBA" id="ARBA00022553"/>
    </source>
</evidence>
<evidence type="ECO:0000256" key="1">
    <source>
        <dbReference type="ARBA" id="ARBA00000085"/>
    </source>
</evidence>
<dbReference type="CDD" id="cd06225">
    <property type="entry name" value="HAMP"/>
    <property type="match status" value="1"/>
</dbReference>
<keyword evidence="15" id="KW-1185">Reference proteome</keyword>
<keyword evidence="6" id="KW-0547">Nucleotide-binding</keyword>
<keyword evidence="10" id="KW-0175">Coiled coil</keyword>
<keyword evidence="4" id="KW-0597">Phosphoprotein</keyword>
<evidence type="ECO:0000313" key="15">
    <source>
        <dbReference type="Proteomes" id="UP000326837"/>
    </source>
</evidence>
<keyword evidence="11" id="KW-0812">Transmembrane</keyword>
<dbReference type="EC" id="2.7.13.3" evidence="3"/>
<dbReference type="InterPro" id="IPR005467">
    <property type="entry name" value="His_kinase_dom"/>
</dbReference>
<dbReference type="InterPro" id="IPR003594">
    <property type="entry name" value="HATPase_dom"/>
</dbReference>
<dbReference type="InterPro" id="IPR003660">
    <property type="entry name" value="HAMP_dom"/>
</dbReference>
<evidence type="ECO:0000256" key="11">
    <source>
        <dbReference type="SAM" id="Phobius"/>
    </source>
</evidence>